<keyword evidence="4" id="KW-0413">Isomerase</keyword>
<dbReference type="Pfam" id="PF00293">
    <property type="entry name" value="NUDIX"/>
    <property type="match status" value="1"/>
</dbReference>
<accession>A0A511HIF6</accession>
<evidence type="ECO:0000313" key="3">
    <source>
        <dbReference type="EMBL" id="GEL73356.1"/>
    </source>
</evidence>
<organism evidence="3 6">
    <name type="scientific">Myxococcus virescens</name>
    <dbReference type="NCBI Taxonomy" id="83456"/>
    <lineage>
        <taxon>Bacteria</taxon>
        <taxon>Pseudomonadati</taxon>
        <taxon>Myxococcota</taxon>
        <taxon>Myxococcia</taxon>
        <taxon>Myxococcales</taxon>
        <taxon>Cystobacterineae</taxon>
        <taxon>Myxococcaceae</taxon>
        <taxon>Myxococcus</taxon>
    </lineage>
</organism>
<dbReference type="GO" id="GO:0016787">
    <property type="term" value="F:hydrolase activity"/>
    <property type="evidence" value="ECO:0007669"/>
    <property type="project" value="UniProtKB-KW"/>
</dbReference>
<sequence>MELIDVIDTQGQVVGSAPRDQIYGQKLPHRIVHVMVEHDGKVFLQRRSRHMTFMPGHLCTSAGGHVSAGEAPLEAAQRELLEELGLEGPLVPVAEFVFDDGHHRRIFLYRARMEGPLRFSEREVDGGMFLAPEELGRLLDEPCHPQLWPCLERLFPGPSADARTRWKPSSTR</sequence>
<evidence type="ECO:0000313" key="4">
    <source>
        <dbReference type="EMBL" id="SDF16728.1"/>
    </source>
</evidence>
<dbReference type="SUPFAM" id="SSF55811">
    <property type="entry name" value="Nudix"/>
    <property type="match status" value="1"/>
</dbReference>
<keyword evidence="1 3" id="KW-0378">Hydrolase</keyword>
<dbReference type="Gene3D" id="3.90.79.10">
    <property type="entry name" value="Nucleoside Triphosphate Pyrophosphohydrolase"/>
    <property type="match status" value="1"/>
</dbReference>
<comment type="caution">
    <text evidence="3">The sequence shown here is derived from an EMBL/GenBank/DDBJ whole genome shotgun (WGS) entry which is preliminary data.</text>
</comment>
<dbReference type="InterPro" id="IPR000086">
    <property type="entry name" value="NUDIX_hydrolase_dom"/>
</dbReference>
<dbReference type="PANTHER" id="PTHR10885">
    <property type="entry name" value="ISOPENTENYL-DIPHOSPHATE DELTA-ISOMERASE"/>
    <property type="match status" value="1"/>
</dbReference>
<dbReference type="PROSITE" id="PS00893">
    <property type="entry name" value="NUDIX_BOX"/>
    <property type="match status" value="1"/>
</dbReference>
<dbReference type="Proteomes" id="UP000321224">
    <property type="component" value="Unassembled WGS sequence"/>
</dbReference>
<name>A0A511HIF6_9BACT</name>
<reference evidence="4 5" key="1">
    <citation type="submission" date="2016-10" db="EMBL/GenBank/DDBJ databases">
        <authorList>
            <person name="Varghese N."/>
            <person name="Submissions S."/>
        </authorList>
    </citation>
    <scope>NUCLEOTIDE SEQUENCE [LARGE SCALE GENOMIC DNA]</scope>
    <source>
        <strain evidence="4 5">DSM 2260</strain>
    </source>
</reference>
<gene>
    <name evidence="3" type="ORF">MVI01_51400</name>
    <name evidence="4" type="ORF">SAMN04488504_12228</name>
</gene>
<proteinExistence type="predicted"/>
<feature type="domain" description="Nudix hydrolase" evidence="2">
    <location>
        <begin position="27"/>
        <end position="156"/>
    </location>
</feature>
<dbReference type="AlphaFoldDB" id="A0A511HIF6"/>
<reference evidence="3 6" key="2">
    <citation type="submission" date="2019-07" db="EMBL/GenBank/DDBJ databases">
        <title>Whole genome shotgun sequence of Myxococcus virescens NBRC 100334.</title>
        <authorList>
            <person name="Hosoyama A."/>
            <person name="Uohara A."/>
            <person name="Ohji S."/>
            <person name="Ichikawa N."/>
        </authorList>
    </citation>
    <scope>NUCLEOTIDE SEQUENCE [LARGE SCALE GENOMIC DNA]</scope>
    <source>
        <strain evidence="3 6">NBRC 100334</strain>
    </source>
</reference>
<keyword evidence="5" id="KW-1185">Reference proteome</keyword>
<dbReference type="PROSITE" id="PS51462">
    <property type="entry name" value="NUDIX"/>
    <property type="match status" value="1"/>
</dbReference>
<dbReference type="EMBL" id="BJVY01000033">
    <property type="protein sequence ID" value="GEL73356.1"/>
    <property type="molecule type" value="Genomic_DNA"/>
</dbReference>
<dbReference type="RefSeq" id="WP_090495299.1">
    <property type="nucleotide sequence ID" value="NZ_BJVY01000033.1"/>
</dbReference>
<protein>
    <submittedName>
        <fullName evidence="4">Isopentenyldiphosphate isomerase</fullName>
    </submittedName>
    <submittedName>
        <fullName evidence="3">NUDIX hydrolase</fullName>
    </submittedName>
</protein>
<evidence type="ECO:0000313" key="5">
    <source>
        <dbReference type="Proteomes" id="UP000198717"/>
    </source>
</evidence>
<evidence type="ECO:0000313" key="6">
    <source>
        <dbReference type="Proteomes" id="UP000321224"/>
    </source>
</evidence>
<evidence type="ECO:0000259" key="2">
    <source>
        <dbReference type="PROSITE" id="PS51462"/>
    </source>
</evidence>
<dbReference type="EMBL" id="FNAJ01000022">
    <property type="protein sequence ID" value="SDF16728.1"/>
    <property type="molecule type" value="Genomic_DNA"/>
</dbReference>
<dbReference type="PANTHER" id="PTHR10885:SF0">
    <property type="entry name" value="ISOPENTENYL-DIPHOSPHATE DELTA-ISOMERASE"/>
    <property type="match status" value="1"/>
</dbReference>
<dbReference type="InterPro" id="IPR015797">
    <property type="entry name" value="NUDIX_hydrolase-like_dom_sf"/>
</dbReference>
<dbReference type="GO" id="GO:0016853">
    <property type="term" value="F:isomerase activity"/>
    <property type="evidence" value="ECO:0007669"/>
    <property type="project" value="UniProtKB-KW"/>
</dbReference>
<dbReference type="Proteomes" id="UP000198717">
    <property type="component" value="Unassembled WGS sequence"/>
</dbReference>
<dbReference type="InterPro" id="IPR020084">
    <property type="entry name" value="NUDIX_hydrolase_CS"/>
</dbReference>
<evidence type="ECO:0000256" key="1">
    <source>
        <dbReference type="ARBA" id="ARBA00022801"/>
    </source>
</evidence>